<name>A0A6J5LFP9_9CAUD</name>
<evidence type="ECO:0000313" key="1">
    <source>
        <dbReference type="EMBL" id="CAB4130469.1"/>
    </source>
</evidence>
<dbReference type="EMBL" id="LR796238">
    <property type="protein sequence ID" value="CAB4130469.1"/>
    <property type="molecule type" value="Genomic_DNA"/>
</dbReference>
<organism evidence="1">
    <name type="scientific">uncultured Caudovirales phage</name>
    <dbReference type="NCBI Taxonomy" id="2100421"/>
    <lineage>
        <taxon>Viruses</taxon>
        <taxon>Duplodnaviria</taxon>
        <taxon>Heunggongvirae</taxon>
        <taxon>Uroviricota</taxon>
        <taxon>Caudoviricetes</taxon>
        <taxon>Peduoviridae</taxon>
        <taxon>Maltschvirus</taxon>
        <taxon>Maltschvirus maltsch</taxon>
    </lineage>
</organism>
<reference evidence="1" key="1">
    <citation type="submission" date="2020-04" db="EMBL/GenBank/DDBJ databases">
        <authorList>
            <person name="Chiriac C."/>
            <person name="Salcher M."/>
            <person name="Ghai R."/>
            <person name="Kavagutti S V."/>
        </authorList>
    </citation>
    <scope>NUCLEOTIDE SEQUENCE</scope>
</reference>
<gene>
    <name evidence="1" type="ORF">UFOVP119_93</name>
</gene>
<sequence length="106" mass="11703">MRYTKGWAVAFSWLRLLGAMAGIARDAGERATAENAEGPTYRAETWAGGRWQAMRPAGGEFEAMRLARDGVAADPCGRYRVVRVPPFGPVQPIWASWPINPPPTFR</sequence>
<proteinExistence type="predicted"/>
<accession>A0A6J5LFP9</accession>
<protein>
    <submittedName>
        <fullName evidence="1">Uncharacterized protein</fullName>
    </submittedName>
</protein>